<accession>A0ABS1SLW8</accession>
<organism evidence="2 3">
    <name type="scientific">Leucobacter chromiireducens subsp. chromiireducens</name>
    <dbReference type="NCBI Taxonomy" id="660067"/>
    <lineage>
        <taxon>Bacteria</taxon>
        <taxon>Bacillati</taxon>
        <taxon>Actinomycetota</taxon>
        <taxon>Actinomycetes</taxon>
        <taxon>Micrococcales</taxon>
        <taxon>Microbacteriaceae</taxon>
        <taxon>Leucobacter</taxon>
    </lineage>
</organism>
<gene>
    <name evidence="2" type="ORF">D3226_04110</name>
</gene>
<protein>
    <recommendedName>
        <fullName evidence="4">Peptidoglycan-binding protein</fullName>
    </recommendedName>
</protein>
<dbReference type="Proteomes" id="UP001646141">
    <property type="component" value="Unassembled WGS sequence"/>
</dbReference>
<evidence type="ECO:0008006" key="4">
    <source>
        <dbReference type="Google" id="ProtNLM"/>
    </source>
</evidence>
<keyword evidence="3" id="KW-1185">Reference proteome</keyword>
<dbReference type="Gene3D" id="2.40.420.20">
    <property type="match status" value="1"/>
</dbReference>
<evidence type="ECO:0000313" key="3">
    <source>
        <dbReference type="Proteomes" id="UP001646141"/>
    </source>
</evidence>
<feature type="compositionally biased region" description="Gly residues" evidence="1">
    <location>
        <begin position="312"/>
        <end position="329"/>
    </location>
</feature>
<proteinExistence type="predicted"/>
<evidence type="ECO:0000256" key="1">
    <source>
        <dbReference type="SAM" id="MobiDB-lite"/>
    </source>
</evidence>
<reference evidence="2 3" key="1">
    <citation type="submission" date="2018-09" db="EMBL/GenBank/DDBJ databases">
        <title>Comparative genomics of Leucobacter spp.</title>
        <authorList>
            <person name="Reis A.C."/>
            <person name="Kolvenbach B.A."/>
            <person name="Corvini P.F.X."/>
            <person name="Nunes O.C."/>
        </authorList>
    </citation>
    <scope>NUCLEOTIDE SEQUENCE [LARGE SCALE GENOMIC DNA]</scope>
    <source>
        <strain evidence="2 3">L-1</strain>
    </source>
</reference>
<comment type="caution">
    <text evidence="2">The sequence shown here is derived from an EMBL/GenBank/DDBJ whole genome shotgun (WGS) entry which is preliminary data.</text>
</comment>
<feature type="region of interest" description="Disordered" evidence="1">
    <location>
        <begin position="304"/>
        <end position="334"/>
    </location>
</feature>
<evidence type="ECO:0000313" key="2">
    <source>
        <dbReference type="EMBL" id="MBL3689145.1"/>
    </source>
</evidence>
<sequence length="436" mass="44091">MQFIVSPAELAARTAPPKAGPVTAPIEERELENTVVTRGEVTYADAVSVTLDAAGSEDRPVVTGHVPEVGTVLNAANIALEVAGRPVIVLPGALPAYRTLSIGMRGPDVTQLKQALDGMGFWAGDTASDVFEYDTATALGALYEQIGYSAPAGGSQAQETLQTAERAARDAGVQLAQAQAALQEATSGGAKNLLSEQAAVTSANDALVDAQDALATAQQGVLPTLPSSEALFLGGLPRRVDEVSVARGDILSGSPMTVSGATLTIEGSISKQDAELLSEGLIATYPGPDGTDLTAKVAQIVAPKSKKAAGEGESGGEGGNAGGGGGSAGGDSSRYTVRLTPVDLKPEQIDALRGTNVRVRVPVAATDGEVLAVPIAALSAGSSGEDRVELLVSEDQGADAKTEIVKVKTGLAADGYVEITSDDSRITAGARVVVGR</sequence>
<dbReference type="EMBL" id="QYAD01000001">
    <property type="protein sequence ID" value="MBL3689145.1"/>
    <property type="molecule type" value="Genomic_DNA"/>
</dbReference>
<name>A0ABS1SLW8_9MICO</name>